<name>A0ABV7LCH2_9HYPH</name>
<sequence>MSLSDADRPFHRRRLMRLLTPLALGASLALAGCFRPLYGPSVNGQNVAGQLAAVEVAVTQQVSRERLAHYLEQELRFALTGGDRPPASAYRLEVTPQISIVTSSINQTTGQAVAAIVRLTANYRLVTSDGSKTLTSGVATASAGYDRWPQRFANLRAERDAEQRAVKTVAEQIQTRLASWFASQR</sequence>
<proteinExistence type="predicted"/>
<dbReference type="Proteomes" id="UP001595536">
    <property type="component" value="Unassembled WGS sequence"/>
</dbReference>
<dbReference type="RefSeq" id="WP_376831756.1">
    <property type="nucleotide sequence ID" value="NZ_JBHLWR010000006.1"/>
</dbReference>
<gene>
    <name evidence="1" type="primary">lptE</name>
    <name evidence="1" type="ORF">ACFOEX_03515</name>
</gene>
<protein>
    <submittedName>
        <fullName evidence="1">LPS assembly lipoprotein LptE</fullName>
    </submittedName>
</protein>
<accession>A0ABV7LCH2</accession>
<evidence type="ECO:0000313" key="2">
    <source>
        <dbReference type="Proteomes" id="UP001595536"/>
    </source>
</evidence>
<reference evidence="2" key="1">
    <citation type="journal article" date="2019" name="Int. J. Syst. Evol. Microbiol.">
        <title>The Global Catalogue of Microorganisms (GCM) 10K type strain sequencing project: providing services to taxonomists for standard genome sequencing and annotation.</title>
        <authorList>
            <consortium name="The Broad Institute Genomics Platform"/>
            <consortium name="The Broad Institute Genome Sequencing Center for Infectious Disease"/>
            <person name="Wu L."/>
            <person name="Ma J."/>
        </authorList>
    </citation>
    <scope>NUCLEOTIDE SEQUENCE [LARGE SCALE GENOMIC DNA]</scope>
    <source>
        <strain evidence="2">CCM 7941</strain>
    </source>
</reference>
<dbReference type="Gene3D" id="3.30.160.150">
    <property type="entry name" value="Lipoprotein like domain"/>
    <property type="match status" value="1"/>
</dbReference>
<evidence type="ECO:0000313" key="1">
    <source>
        <dbReference type="EMBL" id="MFC3265433.1"/>
    </source>
</evidence>
<dbReference type="EMBL" id="JBHRUV010000017">
    <property type="protein sequence ID" value="MFC3265433.1"/>
    <property type="molecule type" value="Genomic_DNA"/>
</dbReference>
<dbReference type="Pfam" id="PF04390">
    <property type="entry name" value="LptE"/>
    <property type="match status" value="1"/>
</dbReference>
<keyword evidence="1" id="KW-0449">Lipoprotein</keyword>
<organism evidence="1 2">
    <name type="scientific">Camelimonas abortus</name>
    <dbReference type="NCBI Taxonomy" id="1017184"/>
    <lineage>
        <taxon>Bacteria</taxon>
        <taxon>Pseudomonadati</taxon>
        <taxon>Pseudomonadota</taxon>
        <taxon>Alphaproteobacteria</taxon>
        <taxon>Hyphomicrobiales</taxon>
        <taxon>Chelatococcaceae</taxon>
        <taxon>Camelimonas</taxon>
    </lineage>
</organism>
<comment type="caution">
    <text evidence="1">The sequence shown here is derived from an EMBL/GenBank/DDBJ whole genome shotgun (WGS) entry which is preliminary data.</text>
</comment>
<dbReference type="InterPro" id="IPR007485">
    <property type="entry name" value="LPS_assembly_LptE"/>
</dbReference>
<keyword evidence="2" id="KW-1185">Reference proteome</keyword>